<feature type="transmembrane region" description="Helical" evidence="1">
    <location>
        <begin position="34"/>
        <end position="52"/>
    </location>
</feature>
<keyword evidence="1" id="KW-0472">Membrane</keyword>
<dbReference type="InterPro" id="IPR026505">
    <property type="entry name" value="Solute_c_fam_35_mem_F3/F4"/>
</dbReference>
<reference evidence="2 3" key="1">
    <citation type="submission" date="2019-01" db="EMBL/GenBank/DDBJ databases">
        <title>Genomes sequencing and comparative genomics of infectious freshwater microsporidia, Cucumispora dikerogammari and Thelohania contejeani.</title>
        <authorList>
            <person name="Cormier A."/>
            <person name="Giraud I."/>
            <person name="Wattier R."/>
            <person name="Teixeira M."/>
            <person name="Grandjean F."/>
            <person name="Rigaud T."/>
            <person name="Cordaux R."/>
        </authorList>
    </citation>
    <scope>NUCLEOTIDE SEQUENCE [LARGE SCALE GENOMIC DNA]</scope>
    <source>
        <strain evidence="2">T1</strain>
        <tissue evidence="2">Spores</tissue>
    </source>
</reference>
<feature type="transmembrane region" description="Helical" evidence="1">
    <location>
        <begin position="101"/>
        <end position="121"/>
    </location>
</feature>
<dbReference type="PANTHER" id="PTHR19346">
    <property type="entry name" value="SUGAR PHOSPHATE TRANSPORTER DOMAIN-CONTAINING PROTEIN"/>
    <property type="match status" value="1"/>
</dbReference>
<dbReference type="EMBL" id="SBIQ01000176">
    <property type="protein sequence ID" value="KAF7682810.1"/>
    <property type="molecule type" value="Genomic_DNA"/>
</dbReference>
<feature type="transmembrane region" description="Helical" evidence="1">
    <location>
        <begin position="315"/>
        <end position="335"/>
    </location>
</feature>
<sequence>MISEFFPFVVLRIILDILYYYNAKVLFKYISPVPVLYITHSIGSLVFFYYFVKFGFGIFKRIELESEIRIDRFIRNVFLLNMLYNTYSIPKYYSINRLEDITIVVVYGSSIIFIYILSVFYGIQQCKIGHGVPVFFGILGVLVLFVRNHNKKLFLLCLLASFLSALYSVFFKLSMRKSQVGMFQMLEGYFSTSDAYYANRPAKRRNETANYSKKRKTVDFYELSHKNMLNYDLKTNIKDSAKDNIILGDNNLLNIENNIMLNTENNNKLTLTNDNRYFHYMKYYYGFSGIITLIFYWPFIFIFKTNYISLLDIKPLFHTFIAILISSSYSILYFYLMAVTTPIKTEISGMLFQPVFLIIQLLSSKSFGCVLTNGYYLFVFCSFFILI</sequence>
<accession>A0ABQ7HXA9</accession>
<gene>
    <name evidence="2" type="ORF">TCON_1975</name>
</gene>
<dbReference type="Proteomes" id="UP001516464">
    <property type="component" value="Unassembled WGS sequence"/>
</dbReference>
<feature type="transmembrane region" description="Helical" evidence="1">
    <location>
        <begin position="128"/>
        <end position="147"/>
    </location>
</feature>
<feature type="transmembrane region" description="Helical" evidence="1">
    <location>
        <begin position="283"/>
        <end position="303"/>
    </location>
</feature>
<organism evidence="2 3">
    <name type="scientific">Astathelohania contejeani</name>
    <dbReference type="NCBI Taxonomy" id="164912"/>
    <lineage>
        <taxon>Eukaryota</taxon>
        <taxon>Fungi</taxon>
        <taxon>Fungi incertae sedis</taxon>
        <taxon>Microsporidia</taxon>
        <taxon>Astathelohaniidae</taxon>
        <taxon>Astathelohania</taxon>
    </lineage>
</organism>
<name>A0ABQ7HXA9_9MICR</name>
<protein>
    <submittedName>
        <fullName evidence="2">Uncharacterized protein</fullName>
    </submittedName>
</protein>
<evidence type="ECO:0000313" key="3">
    <source>
        <dbReference type="Proteomes" id="UP001516464"/>
    </source>
</evidence>
<evidence type="ECO:0000256" key="1">
    <source>
        <dbReference type="SAM" id="Phobius"/>
    </source>
</evidence>
<keyword evidence="3" id="KW-1185">Reference proteome</keyword>
<comment type="caution">
    <text evidence="2">The sequence shown here is derived from an EMBL/GenBank/DDBJ whole genome shotgun (WGS) entry which is preliminary data.</text>
</comment>
<feature type="transmembrane region" description="Helical" evidence="1">
    <location>
        <begin position="153"/>
        <end position="173"/>
    </location>
</feature>
<keyword evidence="1" id="KW-0812">Transmembrane</keyword>
<evidence type="ECO:0000313" key="2">
    <source>
        <dbReference type="EMBL" id="KAF7682810.1"/>
    </source>
</evidence>
<proteinExistence type="predicted"/>
<dbReference type="PANTHER" id="PTHR19346:SF4">
    <property type="entry name" value="SUGAR PHOSPHATE TRANSPORTER DOMAIN-CONTAINING PROTEIN"/>
    <property type="match status" value="1"/>
</dbReference>
<keyword evidence="1" id="KW-1133">Transmembrane helix</keyword>